<dbReference type="AlphaFoldDB" id="A0A7S2FYY0"/>
<dbReference type="GO" id="GO:0050821">
    <property type="term" value="P:protein stabilization"/>
    <property type="evidence" value="ECO:0007669"/>
    <property type="project" value="TreeGrafter"/>
</dbReference>
<dbReference type="InterPro" id="IPR024158">
    <property type="entry name" value="Mt_import_TIM15"/>
</dbReference>
<feature type="domain" description="DNL-type" evidence="5">
    <location>
        <begin position="18"/>
        <end position="113"/>
    </location>
</feature>
<dbReference type="Pfam" id="PF05180">
    <property type="entry name" value="zf-DNL"/>
    <property type="match status" value="1"/>
</dbReference>
<dbReference type="GO" id="GO:0008270">
    <property type="term" value="F:zinc ion binding"/>
    <property type="evidence" value="ECO:0007669"/>
    <property type="project" value="UniProtKB-KW"/>
</dbReference>
<evidence type="ECO:0000313" key="6">
    <source>
        <dbReference type="EMBL" id="CAD9418799.1"/>
    </source>
</evidence>
<organism evidence="6">
    <name type="scientific">Florenciella parvula</name>
    <dbReference type="NCBI Taxonomy" id="236787"/>
    <lineage>
        <taxon>Eukaryota</taxon>
        <taxon>Sar</taxon>
        <taxon>Stramenopiles</taxon>
        <taxon>Ochrophyta</taxon>
        <taxon>Dictyochophyceae</taxon>
        <taxon>Florenciellales</taxon>
        <taxon>Florenciella</taxon>
    </lineage>
</organism>
<evidence type="ECO:0000256" key="3">
    <source>
        <dbReference type="ARBA" id="ARBA00022833"/>
    </source>
</evidence>
<dbReference type="GO" id="GO:0051087">
    <property type="term" value="F:protein-folding chaperone binding"/>
    <property type="evidence" value="ECO:0007669"/>
    <property type="project" value="TreeGrafter"/>
</dbReference>
<evidence type="ECO:0000259" key="5">
    <source>
        <dbReference type="PROSITE" id="PS51501"/>
    </source>
</evidence>
<dbReference type="InterPro" id="IPR007853">
    <property type="entry name" value="Znf_DNL-typ"/>
</dbReference>
<keyword evidence="3" id="KW-0862">Zinc</keyword>
<accession>A0A7S2FYY0</accession>
<dbReference type="EMBL" id="HBGT01017705">
    <property type="protein sequence ID" value="CAD9418799.1"/>
    <property type="molecule type" value="Transcribed_RNA"/>
</dbReference>
<evidence type="ECO:0000256" key="4">
    <source>
        <dbReference type="PROSITE-ProRule" id="PRU00834"/>
    </source>
</evidence>
<dbReference type="GO" id="GO:0006457">
    <property type="term" value="P:protein folding"/>
    <property type="evidence" value="ECO:0007669"/>
    <property type="project" value="TreeGrafter"/>
</dbReference>
<gene>
    <name evidence="6" type="ORF">FPAR1323_LOCUS9381</name>
</gene>
<dbReference type="PROSITE" id="PS51501">
    <property type="entry name" value="ZF_DNL"/>
    <property type="match status" value="1"/>
</dbReference>
<evidence type="ECO:0000256" key="2">
    <source>
        <dbReference type="ARBA" id="ARBA00022771"/>
    </source>
</evidence>
<protein>
    <recommendedName>
        <fullName evidence="5">DNL-type domain-containing protein</fullName>
    </recommendedName>
</protein>
<keyword evidence="2 4" id="KW-0863">Zinc-finger</keyword>
<name>A0A7S2FYY0_9STRA</name>
<dbReference type="GO" id="GO:0030150">
    <property type="term" value="P:protein import into mitochondrial matrix"/>
    <property type="evidence" value="ECO:0007669"/>
    <property type="project" value="TreeGrafter"/>
</dbReference>
<reference evidence="6" key="1">
    <citation type="submission" date="2021-01" db="EMBL/GenBank/DDBJ databases">
        <authorList>
            <person name="Corre E."/>
            <person name="Pelletier E."/>
            <person name="Niang G."/>
            <person name="Scheremetjew M."/>
            <person name="Finn R."/>
            <person name="Kale V."/>
            <person name="Holt S."/>
            <person name="Cochrane G."/>
            <person name="Meng A."/>
            <person name="Brown T."/>
            <person name="Cohen L."/>
        </authorList>
    </citation>
    <scope>NUCLEOTIDE SEQUENCE</scope>
    <source>
        <strain evidence="6">RCC1693</strain>
    </source>
</reference>
<dbReference type="PANTHER" id="PTHR20922">
    <property type="entry name" value="DNL-TYPE ZINC FINGER PROTEIN"/>
    <property type="match status" value="1"/>
</dbReference>
<dbReference type="GO" id="GO:0005739">
    <property type="term" value="C:mitochondrion"/>
    <property type="evidence" value="ECO:0007669"/>
    <property type="project" value="TreeGrafter"/>
</dbReference>
<keyword evidence="1" id="KW-0479">Metal-binding</keyword>
<proteinExistence type="predicted"/>
<sequence>MAMVMATHEMEEMPGVNSPGKKLALVFTCTVCDTRSARRISQNSYDNGVVLIRCPSCENLHLIADRLGYFEDESWDIERAMAEKGGTFRRIDDEHVLELDPADFRGVDKERAKGPS</sequence>
<evidence type="ECO:0000256" key="1">
    <source>
        <dbReference type="ARBA" id="ARBA00022723"/>
    </source>
</evidence>
<dbReference type="PANTHER" id="PTHR20922:SF13">
    <property type="entry name" value="DNL-TYPE ZINC FINGER PROTEIN"/>
    <property type="match status" value="1"/>
</dbReference>